<organism evidence="3 4">
    <name type="scientific">Chionoecetes opilio</name>
    <name type="common">Atlantic snow crab</name>
    <name type="synonym">Cancer opilio</name>
    <dbReference type="NCBI Taxonomy" id="41210"/>
    <lineage>
        <taxon>Eukaryota</taxon>
        <taxon>Metazoa</taxon>
        <taxon>Ecdysozoa</taxon>
        <taxon>Arthropoda</taxon>
        <taxon>Crustacea</taxon>
        <taxon>Multicrustacea</taxon>
        <taxon>Malacostraca</taxon>
        <taxon>Eumalacostraca</taxon>
        <taxon>Eucarida</taxon>
        <taxon>Decapoda</taxon>
        <taxon>Pleocyemata</taxon>
        <taxon>Brachyura</taxon>
        <taxon>Eubrachyura</taxon>
        <taxon>Majoidea</taxon>
        <taxon>Majidae</taxon>
        <taxon>Chionoecetes</taxon>
    </lineage>
</organism>
<evidence type="ECO:0000259" key="2">
    <source>
        <dbReference type="Pfam" id="PF17919"/>
    </source>
</evidence>
<dbReference type="EMBL" id="JACEEZ010005126">
    <property type="protein sequence ID" value="KAG0725859.1"/>
    <property type="molecule type" value="Genomic_DNA"/>
</dbReference>
<keyword evidence="4" id="KW-1185">Reference proteome</keyword>
<dbReference type="SUPFAM" id="SSF56672">
    <property type="entry name" value="DNA/RNA polymerases"/>
    <property type="match status" value="1"/>
</dbReference>
<dbReference type="InterPro" id="IPR043128">
    <property type="entry name" value="Rev_trsase/Diguanyl_cyclase"/>
</dbReference>
<dbReference type="Gene3D" id="3.30.70.270">
    <property type="match status" value="2"/>
</dbReference>
<name>A0A8J4YLL3_CHIOP</name>
<proteinExistence type="predicted"/>
<dbReference type="PANTHER" id="PTHR33064">
    <property type="entry name" value="POL PROTEIN"/>
    <property type="match status" value="1"/>
</dbReference>
<dbReference type="FunFam" id="3.30.70.270:FF:000020">
    <property type="entry name" value="Transposon Tf2-6 polyprotein-like Protein"/>
    <property type="match status" value="1"/>
</dbReference>
<evidence type="ECO:0000313" key="4">
    <source>
        <dbReference type="Proteomes" id="UP000770661"/>
    </source>
</evidence>
<dbReference type="InterPro" id="IPR041577">
    <property type="entry name" value="RT_RNaseH_2"/>
</dbReference>
<dbReference type="AlphaFoldDB" id="A0A8J4YLL3"/>
<comment type="caution">
    <text evidence="3">The sequence shown here is derived from an EMBL/GenBank/DDBJ whole genome shotgun (WGS) entry which is preliminary data.</text>
</comment>
<gene>
    <name evidence="3" type="primary">pol_40</name>
    <name evidence="3" type="ORF">GWK47_004520</name>
</gene>
<accession>A0A8J4YLL3</accession>
<reference evidence="3" key="1">
    <citation type="submission" date="2020-07" db="EMBL/GenBank/DDBJ databases">
        <title>The High-quality genome of the commercially important snow crab, Chionoecetes opilio.</title>
        <authorList>
            <person name="Jeong J.-H."/>
            <person name="Ryu S."/>
        </authorList>
    </citation>
    <scope>NUCLEOTIDE SEQUENCE</scope>
    <source>
        <strain evidence="3">MADBK_172401_WGS</strain>
        <tissue evidence="3">Digestive gland</tissue>
    </source>
</reference>
<evidence type="ECO:0000313" key="3">
    <source>
        <dbReference type="EMBL" id="KAG0725859.1"/>
    </source>
</evidence>
<dbReference type="Proteomes" id="UP000770661">
    <property type="component" value="Unassembled WGS sequence"/>
</dbReference>
<dbReference type="OrthoDB" id="6372761at2759"/>
<feature type="domain" description="Reverse transcriptase/retrotransposon-derived protein RNase H-like" evidence="2">
    <location>
        <begin position="190"/>
        <end position="240"/>
    </location>
</feature>
<dbReference type="InterPro" id="IPR051320">
    <property type="entry name" value="Viral_Replic_Matur_Polypro"/>
</dbReference>
<dbReference type="PANTHER" id="PTHR33064:SF29">
    <property type="entry name" value="PEPTIDASE A2 DOMAIN-CONTAINING PROTEIN-RELATED"/>
    <property type="match status" value="1"/>
</dbReference>
<evidence type="ECO:0000256" key="1">
    <source>
        <dbReference type="ARBA" id="ARBA00012493"/>
    </source>
</evidence>
<dbReference type="InterPro" id="IPR043502">
    <property type="entry name" value="DNA/RNA_pol_sf"/>
</dbReference>
<dbReference type="GO" id="GO:0003964">
    <property type="term" value="F:RNA-directed DNA polymerase activity"/>
    <property type="evidence" value="ECO:0007669"/>
    <property type="project" value="UniProtKB-EC"/>
</dbReference>
<sequence>MTRLRLSETSRALLDVNQETSEFWPFRTTVTVSLGPGLGDHSVQIVPDTCAAQSLIRQSALPNIHSNYTGEVMYLRDFHKPFPACLARQRLQQISEVLSRLNDANMTIELAKTTLGRATVTYLGHEVGQGIIRPKAANISAIIKYPVPTFRKALMRFLCIAGYFRRFCPNFSKVALLLTRMTSVSTTFAWMEDCQTAFNQLLTLLTHDPVLLSPDFSKPFILHTDASDQAVGAALLQEKD</sequence>
<dbReference type="EC" id="2.7.7.49" evidence="1"/>
<protein>
    <recommendedName>
        <fullName evidence="1">RNA-directed DNA polymerase</fullName>
        <ecNumber evidence="1">2.7.7.49</ecNumber>
    </recommendedName>
</protein>
<dbReference type="Pfam" id="PF17919">
    <property type="entry name" value="RT_RNaseH_2"/>
    <property type="match status" value="1"/>
</dbReference>